<dbReference type="PROSITE" id="PS51671">
    <property type="entry name" value="ACT"/>
    <property type="match status" value="1"/>
</dbReference>
<name>A0ABT3RLB6_9BACT</name>
<dbReference type="InterPro" id="IPR008242">
    <property type="entry name" value="Chor_mutase/pphenate_deHydtase"/>
</dbReference>
<proteinExistence type="predicted"/>
<comment type="catalytic activity">
    <reaction evidence="7">
        <text>prephenate + H(+) = 3-phenylpyruvate + CO2 + H2O</text>
        <dbReference type="Rhea" id="RHEA:21648"/>
        <dbReference type="ChEBI" id="CHEBI:15377"/>
        <dbReference type="ChEBI" id="CHEBI:15378"/>
        <dbReference type="ChEBI" id="CHEBI:16526"/>
        <dbReference type="ChEBI" id="CHEBI:18005"/>
        <dbReference type="ChEBI" id="CHEBI:29934"/>
        <dbReference type="EC" id="4.2.1.51"/>
    </reaction>
</comment>
<dbReference type="EMBL" id="JAPFQO010000017">
    <property type="protein sequence ID" value="MCX2742179.1"/>
    <property type="molecule type" value="Genomic_DNA"/>
</dbReference>
<evidence type="ECO:0000256" key="1">
    <source>
        <dbReference type="ARBA" id="ARBA00004741"/>
    </source>
</evidence>
<dbReference type="InterPro" id="IPR002912">
    <property type="entry name" value="ACT_dom"/>
</dbReference>
<keyword evidence="5" id="KW-0584">Phenylalanine biosynthesis</keyword>
<dbReference type="CDD" id="cd13631">
    <property type="entry name" value="PBP2_Ct-PDT_like"/>
    <property type="match status" value="1"/>
</dbReference>
<evidence type="ECO:0000256" key="2">
    <source>
        <dbReference type="ARBA" id="ARBA00013147"/>
    </source>
</evidence>
<evidence type="ECO:0000256" key="6">
    <source>
        <dbReference type="ARBA" id="ARBA00023239"/>
    </source>
</evidence>
<evidence type="ECO:0000256" key="4">
    <source>
        <dbReference type="ARBA" id="ARBA00023141"/>
    </source>
</evidence>
<dbReference type="PROSITE" id="PS00857">
    <property type="entry name" value="PREPHENATE_DEHYDR_1"/>
    <property type="match status" value="1"/>
</dbReference>
<dbReference type="InterPro" id="IPR001086">
    <property type="entry name" value="Preph_deHydtase"/>
</dbReference>
<comment type="caution">
    <text evidence="10">The sequence shown here is derived from an EMBL/GenBank/DDBJ whole genome shotgun (WGS) entry which is preliminary data.</text>
</comment>
<dbReference type="PANTHER" id="PTHR21022:SF19">
    <property type="entry name" value="PREPHENATE DEHYDRATASE-RELATED"/>
    <property type="match status" value="1"/>
</dbReference>
<dbReference type="Proteomes" id="UP001207228">
    <property type="component" value="Unassembled WGS sequence"/>
</dbReference>
<dbReference type="RefSeq" id="WP_266054412.1">
    <property type="nucleotide sequence ID" value="NZ_JAPFQO010000017.1"/>
</dbReference>
<keyword evidence="4" id="KW-0057">Aromatic amino acid biosynthesis</keyword>
<dbReference type="EC" id="4.2.1.51" evidence="2"/>
<keyword evidence="11" id="KW-1185">Reference proteome</keyword>
<protein>
    <recommendedName>
        <fullName evidence="2">prephenate dehydratase</fullName>
        <ecNumber evidence="2">4.2.1.51</ecNumber>
    </recommendedName>
</protein>
<dbReference type="Gene3D" id="3.30.70.260">
    <property type="match status" value="1"/>
</dbReference>
<dbReference type="Pfam" id="PF00800">
    <property type="entry name" value="PDT"/>
    <property type="match status" value="1"/>
</dbReference>
<keyword evidence="3" id="KW-0028">Amino-acid biosynthesis</keyword>
<organism evidence="10 11">
    <name type="scientific">Pontibacter anaerobius</name>
    <dbReference type="NCBI Taxonomy" id="2993940"/>
    <lineage>
        <taxon>Bacteria</taxon>
        <taxon>Pseudomonadati</taxon>
        <taxon>Bacteroidota</taxon>
        <taxon>Cytophagia</taxon>
        <taxon>Cytophagales</taxon>
        <taxon>Hymenobacteraceae</taxon>
        <taxon>Pontibacter</taxon>
    </lineage>
</organism>
<evidence type="ECO:0000313" key="10">
    <source>
        <dbReference type="EMBL" id="MCX2742179.1"/>
    </source>
</evidence>
<comment type="pathway">
    <text evidence="1">Amino-acid biosynthesis; L-phenylalanine biosynthesis; phenylpyruvate from prephenate: step 1/1.</text>
</comment>
<dbReference type="PANTHER" id="PTHR21022">
    <property type="entry name" value="PREPHENATE DEHYDRATASE P PROTEIN"/>
    <property type="match status" value="1"/>
</dbReference>
<dbReference type="PIRSF" id="PIRSF001500">
    <property type="entry name" value="Chor_mut_pdt_Ppr"/>
    <property type="match status" value="1"/>
</dbReference>
<evidence type="ECO:0000259" key="9">
    <source>
        <dbReference type="PROSITE" id="PS51671"/>
    </source>
</evidence>
<accession>A0ABT3RLB6</accession>
<evidence type="ECO:0000256" key="7">
    <source>
        <dbReference type="ARBA" id="ARBA00047848"/>
    </source>
</evidence>
<evidence type="ECO:0000259" key="8">
    <source>
        <dbReference type="PROSITE" id="PS51171"/>
    </source>
</evidence>
<dbReference type="SUPFAM" id="SSF53850">
    <property type="entry name" value="Periplasmic binding protein-like II"/>
    <property type="match status" value="1"/>
</dbReference>
<gene>
    <name evidence="10" type="ORF">OO017_19640</name>
</gene>
<dbReference type="Gene3D" id="3.40.190.10">
    <property type="entry name" value="Periplasmic binding protein-like II"/>
    <property type="match status" value="2"/>
</dbReference>
<evidence type="ECO:0000256" key="3">
    <source>
        <dbReference type="ARBA" id="ARBA00022605"/>
    </source>
</evidence>
<feature type="domain" description="ACT" evidence="9">
    <location>
        <begin position="196"/>
        <end position="270"/>
    </location>
</feature>
<reference evidence="10 11" key="1">
    <citation type="submission" date="2022-11" db="EMBL/GenBank/DDBJ databases">
        <title>The characterization of three novel Bacteroidetes species and genomic analysis of their roles in tidal elemental geochemical cycles.</title>
        <authorList>
            <person name="Ma K.-J."/>
        </authorList>
    </citation>
    <scope>NUCLEOTIDE SEQUENCE [LARGE SCALE GENOMIC DNA]</scope>
    <source>
        <strain evidence="10 11">M82</strain>
    </source>
</reference>
<evidence type="ECO:0000256" key="5">
    <source>
        <dbReference type="ARBA" id="ARBA00023222"/>
    </source>
</evidence>
<dbReference type="PROSITE" id="PS51171">
    <property type="entry name" value="PREPHENATE_DEHYDR_3"/>
    <property type="match status" value="1"/>
</dbReference>
<sequence length="288" mass="31225">MHKTRIAIQGGPVSFHDAAARQLLTGKTIETVNCTTFRSLCSALQQDGIDAAVMAIENTLAGSLLPNYTLLLEHHLHIAAELWLSVDQNLMALPGQSIADICTVVSHPVALAQCSGFLQQHPHLQPREMHDTADSAKMIQEQQLQNTAAIAGKAAAELYGLDILAENMADTTDNHTRFLLLQREQPAVPAAADKAILTFRKPLHTSTLTLLLSLLQKHQVELTLLQTLPSTDNRGSMVAEVEAEHVAQLQEAIAHIKPLVEELQVLGILQKAARPALAITEKETAAIL</sequence>
<keyword evidence="6" id="KW-0456">Lyase</keyword>
<dbReference type="InterPro" id="IPR018528">
    <property type="entry name" value="Preph_deHydtase_CS"/>
</dbReference>
<evidence type="ECO:0000313" key="11">
    <source>
        <dbReference type="Proteomes" id="UP001207228"/>
    </source>
</evidence>
<feature type="domain" description="Prephenate dehydratase" evidence="8">
    <location>
        <begin position="5"/>
        <end position="183"/>
    </location>
</feature>